<dbReference type="OrthoDB" id="7032963at2"/>
<evidence type="ECO:0008006" key="3">
    <source>
        <dbReference type="Google" id="ProtNLM"/>
    </source>
</evidence>
<proteinExistence type="predicted"/>
<dbReference type="AlphaFoldDB" id="A0A5E7U1D4"/>
<dbReference type="NCBIfam" id="TIGR02608">
    <property type="entry name" value="delta_60_rpt"/>
    <property type="match status" value="3"/>
</dbReference>
<gene>
    <name evidence="1" type="ORF">PS938_02831</name>
</gene>
<dbReference type="EMBL" id="CABVJE010000011">
    <property type="protein sequence ID" value="VVQ04571.1"/>
    <property type="molecule type" value="Genomic_DNA"/>
</dbReference>
<dbReference type="Pfam" id="PF17164">
    <property type="entry name" value="DUF5122"/>
    <property type="match status" value="2"/>
</dbReference>
<organism evidence="1 2">
    <name type="scientific">Pseudomonas fluorescens</name>
    <dbReference type="NCBI Taxonomy" id="294"/>
    <lineage>
        <taxon>Bacteria</taxon>
        <taxon>Pseudomonadati</taxon>
        <taxon>Pseudomonadota</taxon>
        <taxon>Gammaproteobacteria</taxon>
        <taxon>Pseudomonadales</taxon>
        <taxon>Pseudomonadaceae</taxon>
        <taxon>Pseudomonas</taxon>
    </lineage>
</organism>
<dbReference type="RefSeq" id="WP_150672958.1">
    <property type="nucleotide sequence ID" value="NZ_CABVJE010000011.1"/>
</dbReference>
<dbReference type="SUPFAM" id="SSF50998">
    <property type="entry name" value="Quinoprotein alcohol dehydrogenase-like"/>
    <property type="match status" value="1"/>
</dbReference>
<dbReference type="Proteomes" id="UP000327191">
    <property type="component" value="Unassembled WGS sequence"/>
</dbReference>
<evidence type="ECO:0000313" key="1">
    <source>
        <dbReference type="EMBL" id="VVQ04571.1"/>
    </source>
</evidence>
<name>A0A5E7U1D4_PSEFL</name>
<dbReference type="InterPro" id="IPR011047">
    <property type="entry name" value="Quinoprotein_ADH-like_sf"/>
</dbReference>
<evidence type="ECO:0000313" key="2">
    <source>
        <dbReference type="Proteomes" id="UP000327191"/>
    </source>
</evidence>
<dbReference type="InterPro" id="IPR013431">
    <property type="entry name" value="Delta_60_rpt"/>
</dbReference>
<accession>A0A5E7U1D4</accession>
<sequence length="413" mass="44812">MTAQAKKTPKKAGELDESFAEKGLINIPSESHGSTRCVVETRQGKLVYVVYQGRACWLRRAMADGSDDPGFGQQEGVTKWQFEVNTEARPTQLLAQADGKLLLIGSTGSDPFMRRVAVTRFNENGTPDLIFGTKILPFPVDPVPPEHALTTPAPVGCISADGQLLLASGYLLSSLTGSFREEVGLLHRFDASGEPDLDFGTRKVRFNGENSTIQSVDILSDNRIVVFGSLDRPDQGQSNPRPALACYTPKGELDRTFATDGYWEAGDSSRQGQMQVYEDKVIFSSSRTIDDVDNLVVNRLLADGSVDLSFNGGVAVLIDLKVPSVFPMSIAVQSDRKIVVAGITFDGQQVLFWLRISEAGVVDKGFADQGVSRYAEGYLSDGIVQRESGRIIFAADLGPYLGEKHPKVIGVQS</sequence>
<protein>
    <recommendedName>
        <fullName evidence="3">Delta-60 repeat domain-containing protein</fullName>
    </recommendedName>
</protein>
<dbReference type="Gene3D" id="2.80.10.50">
    <property type="match status" value="2"/>
</dbReference>
<reference evidence="1 2" key="1">
    <citation type="submission" date="2019-09" db="EMBL/GenBank/DDBJ databases">
        <authorList>
            <person name="Chandra G."/>
            <person name="Truman W A."/>
        </authorList>
    </citation>
    <scope>NUCLEOTIDE SEQUENCE [LARGE SCALE GENOMIC DNA]</scope>
    <source>
        <strain evidence="1">PS938</strain>
    </source>
</reference>